<evidence type="ECO:0000313" key="1">
    <source>
        <dbReference type="EMBL" id="KAG5198540.1"/>
    </source>
</evidence>
<gene>
    <name evidence="1" type="ORF">JEQ12_007136</name>
</gene>
<reference evidence="1 2" key="1">
    <citation type="submission" date="2020-12" db="EMBL/GenBank/DDBJ databases">
        <title>De novo assembly of Tibetan sheep genome.</title>
        <authorList>
            <person name="Li X."/>
        </authorList>
    </citation>
    <scope>NUCLEOTIDE SEQUENCE [LARGE SCALE GENOMIC DNA]</scope>
    <source>
        <tissue evidence="1">Heart</tissue>
    </source>
</reference>
<sequence>MRRLHTPTKSGPRSLQLQKACGKKATKTQCSQNKNKKNPLHYCWPQKTETHKTLYNLEDKSSKTVWDSAIKSQKASRSTMCFQLKDLSSYESVSNGDLLAGLAVSGPKALHGFHNIHALFNFAKDHMLAIQLLSLGSANEKLGTVCVGASICHGQDARTCMLQNEILIIKFLAIDGLATSTIMACEVTTLAHKSRNYSVKAGTFITKSFLSSAQSTKVFCCLRDFVCKQLKRDAGSPSTAMSKNMVGLTMARQ</sequence>
<evidence type="ECO:0000313" key="2">
    <source>
        <dbReference type="Proteomes" id="UP000664991"/>
    </source>
</evidence>
<name>A0A835ZPS8_SHEEP</name>
<organism evidence="1 2">
    <name type="scientific">Ovis aries</name>
    <name type="common">Sheep</name>
    <dbReference type="NCBI Taxonomy" id="9940"/>
    <lineage>
        <taxon>Eukaryota</taxon>
        <taxon>Metazoa</taxon>
        <taxon>Chordata</taxon>
        <taxon>Craniata</taxon>
        <taxon>Vertebrata</taxon>
        <taxon>Euteleostomi</taxon>
        <taxon>Mammalia</taxon>
        <taxon>Eutheria</taxon>
        <taxon>Laurasiatheria</taxon>
        <taxon>Artiodactyla</taxon>
        <taxon>Ruminantia</taxon>
        <taxon>Pecora</taxon>
        <taxon>Bovidae</taxon>
        <taxon>Caprinae</taxon>
        <taxon>Ovis</taxon>
    </lineage>
</organism>
<protein>
    <submittedName>
        <fullName evidence="1">Uncharacterized protein</fullName>
    </submittedName>
</protein>
<accession>A0A835ZPS8</accession>
<comment type="caution">
    <text evidence="1">The sequence shown here is derived from an EMBL/GenBank/DDBJ whole genome shotgun (WGS) entry which is preliminary data.</text>
</comment>
<dbReference type="Proteomes" id="UP000664991">
    <property type="component" value="Chromosome 17"/>
</dbReference>
<dbReference type="EMBL" id="JAEMGP010000017">
    <property type="protein sequence ID" value="KAG5198540.1"/>
    <property type="molecule type" value="Genomic_DNA"/>
</dbReference>
<proteinExistence type="predicted"/>
<dbReference type="AlphaFoldDB" id="A0A835ZPS8"/>